<evidence type="ECO:0000313" key="3">
    <source>
        <dbReference type="Proteomes" id="UP000434209"/>
    </source>
</evidence>
<feature type="transmembrane region" description="Helical" evidence="1">
    <location>
        <begin position="83"/>
        <end position="102"/>
    </location>
</feature>
<dbReference type="RefSeq" id="WP_158756622.1">
    <property type="nucleotide sequence ID" value="NZ_CP046909.1"/>
</dbReference>
<feature type="transmembrane region" description="Helical" evidence="1">
    <location>
        <begin position="184"/>
        <end position="202"/>
    </location>
</feature>
<sequence>MQELWDSLKERWLDRKLHDKLYLVAFALLLLLILLMLFRVNNATLIDIAGAPSILCFVAGYITWWIPKFLYVWRSDIGRLPLIWLNALLFPISTGLARMVVGKAMGLPPQSLDLTVNLFAILSFPVIWGIIFYLISLIHAVAIFLIGMLSSMIDGVSNSTLFLIDRADGAAPVEGNDRWLVNHGVGGLLTGVFIGFTIWGYTMPVYSERFVRLAAYYLDFGYAAQYPGIDHGRRMRLLDNQYAAYAELDWPSITITVEKLKN</sequence>
<accession>A0A7Z2J6U4</accession>
<feature type="transmembrane region" description="Helical" evidence="1">
    <location>
        <begin position="50"/>
        <end position="71"/>
    </location>
</feature>
<keyword evidence="1" id="KW-0472">Membrane</keyword>
<dbReference type="EMBL" id="CP046909">
    <property type="protein sequence ID" value="QGZ53421.1"/>
    <property type="molecule type" value="Genomic_DNA"/>
</dbReference>
<keyword evidence="1" id="KW-0812">Transmembrane</keyword>
<feature type="transmembrane region" description="Helical" evidence="1">
    <location>
        <begin position="142"/>
        <end position="164"/>
    </location>
</feature>
<gene>
    <name evidence="2" type="ORF">FAZ97_00065</name>
</gene>
<feature type="transmembrane region" description="Helical" evidence="1">
    <location>
        <begin position="114"/>
        <end position="135"/>
    </location>
</feature>
<keyword evidence="3" id="KW-1185">Reference proteome</keyword>
<dbReference type="OrthoDB" id="9030841at2"/>
<feature type="transmembrane region" description="Helical" evidence="1">
    <location>
        <begin position="21"/>
        <end position="38"/>
    </location>
</feature>
<protein>
    <submittedName>
        <fullName evidence="2">Uncharacterized protein</fullName>
    </submittedName>
</protein>
<dbReference type="AlphaFoldDB" id="A0A7Z2J6U4"/>
<proteinExistence type="predicted"/>
<evidence type="ECO:0000313" key="2">
    <source>
        <dbReference type="EMBL" id="QGZ53421.1"/>
    </source>
</evidence>
<evidence type="ECO:0000256" key="1">
    <source>
        <dbReference type="SAM" id="Phobius"/>
    </source>
</evidence>
<organism evidence="2 3">
    <name type="scientific">Paraburkholderia acidiphila</name>
    <dbReference type="NCBI Taxonomy" id="2571747"/>
    <lineage>
        <taxon>Bacteria</taxon>
        <taxon>Pseudomonadati</taxon>
        <taxon>Pseudomonadota</taxon>
        <taxon>Betaproteobacteria</taxon>
        <taxon>Burkholderiales</taxon>
        <taxon>Burkholderiaceae</taxon>
        <taxon>Paraburkholderia</taxon>
    </lineage>
</organism>
<name>A0A7Z2J6U4_9BURK</name>
<dbReference type="KEGG" id="pacp:FAZ97_00065"/>
<reference evidence="2 3" key="1">
    <citation type="submission" date="2019-12" db="EMBL/GenBank/DDBJ databases">
        <title>Paraburkholderia acidiphila 7Q-K02 sp. nov and Paraburkholderia acidisoli DHF22 sp. nov., two strains isolated from forest soil.</title>
        <authorList>
            <person name="Gao Z."/>
            <person name="Qiu L."/>
        </authorList>
    </citation>
    <scope>NUCLEOTIDE SEQUENCE [LARGE SCALE GENOMIC DNA]</scope>
    <source>
        <strain evidence="2 3">7Q-K02</strain>
    </source>
</reference>
<keyword evidence="1" id="KW-1133">Transmembrane helix</keyword>
<dbReference type="Proteomes" id="UP000434209">
    <property type="component" value="Chromosome 1"/>
</dbReference>